<dbReference type="AlphaFoldDB" id="A0A1D2YWT9"/>
<dbReference type="InterPro" id="IPR012340">
    <property type="entry name" value="NA-bd_OB-fold"/>
</dbReference>
<dbReference type="InterPro" id="IPR010994">
    <property type="entry name" value="RuvA_2-like"/>
</dbReference>
<dbReference type="CDD" id="cd14332">
    <property type="entry name" value="UBA_RuvA_C"/>
    <property type="match status" value="1"/>
</dbReference>
<evidence type="ECO:0000259" key="7">
    <source>
        <dbReference type="SMART" id="SM00278"/>
    </source>
</evidence>
<dbReference type="GO" id="GO:0006281">
    <property type="term" value="P:DNA repair"/>
    <property type="evidence" value="ECO:0007669"/>
    <property type="project" value="UniProtKB-UniRule"/>
</dbReference>
<evidence type="ECO:0000256" key="2">
    <source>
        <dbReference type="ARBA" id="ARBA00022763"/>
    </source>
</evidence>
<proteinExistence type="inferred from homology"/>
<dbReference type="GO" id="GO:0005737">
    <property type="term" value="C:cytoplasm"/>
    <property type="evidence" value="ECO:0007669"/>
    <property type="project" value="UniProtKB-SubCell"/>
</dbReference>
<keyword evidence="1 6" id="KW-0963">Cytoplasm</keyword>
<keyword evidence="2 6" id="KW-0227">DNA damage</keyword>
<evidence type="ECO:0000256" key="3">
    <source>
        <dbReference type="ARBA" id="ARBA00023125"/>
    </source>
</evidence>
<evidence type="ECO:0000256" key="1">
    <source>
        <dbReference type="ARBA" id="ARBA00022490"/>
    </source>
</evidence>
<dbReference type="SMART" id="SM00278">
    <property type="entry name" value="HhH1"/>
    <property type="match status" value="2"/>
</dbReference>
<organism evidence="8 9">
    <name type="scientific">Vulcanibacillus modesticaldus</name>
    <dbReference type="NCBI Taxonomy" id="337097"/>
    <lineage>
        <taxon>Bacteria</taxon>
        <taxon>Bacillati</taxon>
        <taxon>Bacillota</taxon>
        <taxon>Bacilli</taxon>
        <taxon>Bacillales</taxon>
        <taxon>Bacillaceae</taxon>
        <taxon>Vulcanibacillus</taxon>
    </lineage>
</organism>
<comment type="function">
    <text evidence="6">The RuvA-RuvB-RuvC complex processes Holliday junction (HJ) DNA during genetic recombination and DNA repair, while the RuvA-RuvB complex plays an important role in the rescue of blocked DNA replication forks via replication fork reversal (RFR). RuvA specifically binds to HJ cruciform DNA, conferring on it an open structure. The RuvB hexamer acts as an ATP-dependent pump, pulling dsDNA into and through the RuvAB complex. HJ branch migration allows RuvC to scan DNA until it finds its consensus sequence, where it cleaves and resolves the cruciform DNA.</text>
</comment>
<keyword evidence="5 6" id="KW-0234">DNA repair</keyword>
<dbReference type="Gene3D" id="1.10.150.20">
    <property type="entry name" value="5' to 3' exonuclease, C-terminal subdomain"/>
    <property type="match status" value="1"/>
</dbReference>
<gene>
    <name evidence="6" type="primary">ruvA</name>
    <name evidence="8" type="ORF">BHF71_05740</name>
</gene>
<dbReference type="Proteomes" id="UP000243739">
    <property type="component" value="Unassembled WGS sequence"/>
</dbReference>
<dbReference type="InterPro" id="IPR011114">
    <property type="entry name" value="RuvA_C"/>
</dbReference>
<comment type="caution">
    <text evidence="8">The sequence shown here is derived from an EMBL/GenBank/DDBJ whole genome shotgun (WGS) entry which is preliminary data.</text>
</comment>
<keyword evidence="8" id="KW-0067">ATP-binding</keyword>
<sequence length="205" mass="23010">MIDFLQGTLFSVEEDSIVINVNGVGYQVFVPRPEGYSQKINQSVFIYTHHYMREDWMGLFGFNEKDERYLFRLLLNVSGIGPKGALAIIAQGNPNDVIQAIANEDEKSLVKLPGVGKKTAQRIILDLKDKVKGLKFTGAIQEREIDSINNIAESQIVSDLHDALLALGYQEQEINKVLSTLSDSIDSKESLDRLIKRALQLLMKD</sequence>
<keyword evidence="3 6" id="KW-0238">DNA-binding</keyword>
<dbReference type="Gene3D" id="1.10.8.10">
    <property type="entry name" value="DNA helicase RuvA subunit, C-terminal domain"/>
    <property type="match status" value="1"/>
</dbReference>
<comment type="subunit">
    <text evidence="6">Homotetramer. Forms an RuvA(8)-RuvB(12)-Holliday junction (HJ) complex. HJ DNA is sandwiched between 2 RuvA tetramers; dsDNA enters through RuvA and exits via RuvB. An RuvB hexamer assembles on each DNA strand where it exits the tetramer. Each RuvB hexamer is contacted by two RuvA subunits (via domain III) on 2 adjacent RuvB subunits; this complex drives branch migration. In the full resolvosome a probable DNA-RuvA(4)-RuvB(12)-RuvC(2) complex forms which resolves the HJ.</text>
</comment>
<feature type="domain" description="Helix-hairpin-helix DNA-binding motif class 1" evidence="7">
    <location>
        <begin position="72"/>
        <end position="91"/>
    </location>
</feature>
<evidence type="ECO:0000256" key="5">
    <source>
        <dbReference type="ARBA" id="ARBA00023204"/>
    </source>
</evidence>
<dbReference type="Gene3D" id="2.40.50.140">
    <property type="entry name" value="Nucleic acid-binding proteins"/>
    <property type="match status" value="1"/>
</dbReference>
<accession>A0A1D2YWT9</accession>
<dbReference type="SUPFAM" id="SSF47781">
    <property type="entry name" value="RuvA domain 2-like"/>
    <property type="match status" value="1"/>
</dbReference>
<evidence type="ECO:0000256" key="4">
    <source>
        <dbReference type="ARBA" id="ARBA00023172"/>
    </source>
</evidence>
<evidence type="ECO:0000313" key="9">
    <source>
        <dbReference type="Proteomes" id="UP000243739"/>
    </source>
</evidence>
<dbReference type="STRING" id="337097.BHF71_05740"/>
<dbReference type="HAMAP" id="MF_00031">
    <property type="entry name" value="DNA_HJ_migration_RuvA"/>
    <property type="match status" value="1"/>
</dbReference>
<dbReference type="GO" id="GO:0009378">
    <property type="term" value="F:four-way junction helicase activity"/>
    <property type="evidence" value="ECO:0007669"/>
    <property type="project" value="InterPro"/>
</dbReference>
<keyword evidence="9" id="KW-1185">Reference proteome</keyword>
<dbReference type="Pfam" id="PF01330">
    <property type="entry name" value="RuvA_N"/>
    <property type="match status" value="1"/>
</dbReference>
<dbReference type="GO" id="GO:0048476">
    <property type="term" value="C:Holliday junction resolvase complex"/>
    <property type="evidence" value="ECO:0007669"/>
    <property type="project" value="UniProtKB-UniRule"/>
</dbReference>
<keyword evidence="8" id="KW-0378">Hydrolase</keyword>
<dbReference type="InterPro" id="IPR013849">
    <property type="entry name" value="DNA_helicase_Holl-junc_RuvA_I"/>
</dbReference>
<dbReference type="InterPro" id="IPR000085">
    <property type="entry name" value="RuvA"/>
</dbReference>
<keyword evidence="4 6" id="KW-0233">DNA recombination</keyword>
<dbReference type="GO" id="GO:0009379">
    <property type="term" value="C:Holliday junction helicase complex"/>
    <property type="evidence" value="ECO:0007669"/>
    <property type="project" value="InterPro"/>
</dbReference>
<dbReference type="Pfam" id="PF14520">
    <property type="entry name" value="HHH_5"/>
    <property type="match status" value="1"/>
</dbReference>
<dbReference type="GO" id="GO:0000400">
    <property type="term" value="F:four-way junction DNA binding"/>
    <property type="evidence" value="ECO:0007669"/>
    <property type="project" value="UniProtKB-UniRule"/>
</dbReference>
<feature type="region of interest" description="Domain III" evidence="6">
    <location>
        <begin position="152"/>
        <end position="205"/>
    </location>
</feature>
<comment type="domain">
    <text evidence="6">Has three domains with a flexible linker between the domains II and III and assumes an 'L' shape. Domain III is highly mobile and contacts RuvB.</text>
</comment>
<dbReference type="InterPro" id="IPR036267">
    <property type="entry name" value="RuvA_C_sf"/>
</dbReference>
<name>A0A1D2YWT9_9BACI</name>
<dbReference type="Pfam" id="PF07499">
    <property type="entry name" value="RuvA_C"/>
    <property type="match status" value="1"/>
</dbReference>
<dbReference type="RefSeq" id="WP_069655915.1">
    <property type="nucleotide sequence ID" value="NZ_MIJF01000005.1"/>
</dbReference>
<comment type="subcellular location">
    <subcellularLocation>
        <location evidence="6">Cytoplasm</location>
    </subcellularLocation>
</comment>
<dbReference type="EMBL" id="MIJF01000005">
    <property type="protein sequence ID" value="OEG00189.1"/>
    <property type="molecule type" value="Genomic_DNA"/>
</dbReference>
<reference evidence="8 9" key="1">
    <citation type="submission" date="2016-09" db="EMBL/GenBank/DDBJ databases">
        <title>Draft genome sequence for the type strain of Vulcanibacillus modesticaldus BR, a strictly anaerobic, moderately thermophilic, and nitrate-reducing bacterium from deep sea-hydrothermal vents of the Mid-Atlantic Ridge.</title>
        <authorList>
            <person name="Abin C.A."/>
            <person name="Hollibaugh J.T."/>
        </authorList>
    </citation>
    <scope>NUCLEOTIDE SEQUENCE [LARGE SCALE GENOMIC DNA]</scope>
    <source>
        <strain evidence="8 9">BR</strain>
    </source>
</reference>
<comment type="caution">
    <text evidence="6">Lacks conserved residue(s) required for the propagation of feature annotation.</text>
</comment>
<dbReference type="OrthoDB" id="5293449at2"/>
<dbReference type="SUPFAM" id="SSF50249">
    <property type="entry name" value="Nucleic acid-binding proteins"/>
    <property type="match status" value="1"/>
</dbReference>
<feature type="region of interest" description="Flexible linker" evidence="6">
    <location>
        <begin position="139"/>
        <end position="151"/>
    </location>
</feature>
<protein>
    <recommendedName>
        <fullName evidence="6">Holliday junction branch migration complex subunit RuvA</fullName>
    </recommendedName>
</protein>
<dbReference type="SUPFAM" id="SSF46929">
    <property type="entry name" value="DNA helicase RuvA subunit, C-terminal domain"/>
    <property type="match status" value="1"/>
</dbReference>
<feature type="domain" description="Helix-hairpin-helix DNA-binding motif class 1" evidence="7">
    <location>
        <begin position="107"/>
        <end position="126"/>
    </location>
</feature>
<dbReference type="GO" id="GO:0006310">
    <property type="term" value="P:DNA recombination"/>
    <property type="evidence" value="ECO:0007669"/>
    <property type="project" value="UniProtKB-UniRule"/>
</dbReference>
<comment type="similarity">
    <text evidence="6">Belongs to the RuvA family.</text>
</comment>
<dbReference type="NCBIfam" id="TIGR00084">
    <property type="entry name" value="ruvA"/>
    <property type="match status" value="1"/>
</dbReference>
<dbReference type="GO" id="GO:0005524">
    <property type="term" value="F:ATP binding"/>
    <property type="evidence" value="ECO:0007669"/>
    <property type="project" value="InterPro"/>
</dbReference>
<evidence type="ECO:0000313" key="8">
    <source>
        <dbReference type="EMBL" id="OEG00189.1"/>
    </source>
</evidence>
<evidence type="ECO:0000256" key="6">
    <source>
        <dbReference type="HAMAP-Rule" id="MF_00031"/>
    </source>
</evidence>
<dbReference type="InterPro" id="IPR003583">
    <property type="entry name" value="Hlx-hairpin-Hlx_DNA-bd_motif"/>
</dbReference>
<keyword evidence="8" id="KW-0547">Nucleotide-binding</keyword>
<keyword evidence="8" id="KW-0347">Helicase</keyword>